<name>A0A1H2W218_9RHOB</name>
<dbReference type="SUPFAM" id="SSF53383">
    <property type="entry name" value="PLP-dependent transferases"/>
    <property type="match status" value="1"/>
</dbReference>
<feature type="domain" description="Aminotransferase class V" evidence="2">
    <location>
        <begin position="185"/>
        <end position="398"/>
    </location>
</feature>
<gene>
    <name evidence="3" type="ORF">SAMN05444336_102241</name>
</gene>
<evidence type="ECO:0000313" key="4">
    <source>
        <dbReference type="Proteomes" id="UP000199118"/>
    </source>
</evidence>
<proteinExistence type="predicted"/>
<dbReference type="Gene3D" id="3.90.1150.10">
    <property type="entry name" value="Aspartate Aminotransferase, domain 1"/>
    <property type="match status" value="1"/>
</dbReference>
<reference evidence="3 4" key="1">
    <citation type="submission" date="2016-10" db="EMBL/GenBank/DDBJ databases">
        <authorList>
            <person name="de Groot N.N."/>
        </authorList>
    </citation>
    <scope>NUCLEOTIDE SEQUENCE [LARGE SCALE GENOMIC DNA]</scope>
    <source>
        <strain evidence="3 4">DSM 17890</strain>
    </source>
</reference>
<evidence type="ECO:0000313" key="3">
    <source>
        <dbReference type="EMBL" id="SDW74546.1"/>
    </source>
</evidence>
<dbReference type="GO" id="GO:0016829">
    <property type="term" value="F:lyase activity"/>
    <property type="evidence" value="ECO:0007669"/>
    <property type="project" value="UniProtKB-KW"/>
</dbReference>
<accession>A0A1H2W218</accession>
<dbReference type="OrthoDB" id="9804366at2"/>
<dbReference type="PANTHER" id="PTHR43686">
    <property type="entry name" value="SULFURTRANSFERASE-RELATED"/>
    <property type="match status" value="1"/>
</dbReference>
<dbReference type="RefSeq" id="WP_092680513.1">
    <property type="nucleotide sequence ID" value="NZ_FNMZ01000002.1"/>
</dbReference>
<dbReference type="Gene3D" id="3.40.640.10">
    <property type="entry name" value="Type I PLP-dependent aspartate aminotransferase-like (Major domain)"/>
    <property type="match status" value="1"/>
</dbReference>
<keyword evidence="4" id="KW-1185">Reference proteome</keyword>
<dbReference type="InterPro" id="IPR000192">
    <property type="entry name" value="Aminotrans_V_dom"/>
</dbReference>
<dbReference type="InterPro" id="IPR015422">
    <property type="entry name" value="PyrdxlP-dep_Trfase_small"/>
</dbReference>
<evidence type="ECO:0000259" key="2">
    <source>
        <dbReference type="Pfam" id="PF00266"/>
    </source>
</evidence>
<dbReference type="EMBL" id="FNMZ01000002">
    <property type="protein sequence ID" value="SDW74546.1"/>
    <property type="molecule type" value="Genomic_DNA"/>
</dbReference>
<sequence length="556" mass="58306">MKPFRPTIEDVRAQVIGDGAAIPGPFGPRPLVYADYVASGRALGFIEDAIRAHVLPSYGNTHTETSYTGRQTTRLREMAREAVRRGVGADDGHAVIFTGSGATAASDKLVRALALGPGDTVFVGPYEHHSNDLPWRECGARLVRIPLNARGGICLETLARELAAVNSAGGPDAGSADGPGRLIGAFSAASNVTGVRTDVAAIARLMHAHGGRFVCDFAGGGPYIPIRMAGTGAEDRIDAAFLSPHKFPGGPGASGVLVADRDMLDCAIPTVPGGGTVSYVTETGRTYVSDPERREEAGTPAIVDNIRAGLVLLLKTEIGAEEIEAREAALAARLEARLRAIPGMELLGPAEAERLGIFSFNIRVRGRLLHHNYVVALLNDLFGLQTRGGCSCAGPYGHALLGIDAAGAEAHERAVARGLSAFRPGWARLGVNYFFAEEVVDYIAQAAAFVAARGLDLLPLYELDARGGVWRAHGRAPEATGPASLADLWAAPPAAEAIPPSFADCLAEAARIADAAEPAAPGETPFDPETEALRWFWMPHETPFAAPEGAETGDRA</sequence>
<evidence type="ECO:0000256" key="1">
    <source>
        <dbReference type="ARBA" id="ARBA00022898"/>
    </source>
</evidence>
<dbReference type="Pfam" id="PF00266">
    <property type="entry name" value="Aminotran_5"/>
    <property type="match status" value="2"/>
</dbReference>
<dbReference type="InterPro" id="IPR015421">
    <property type="entry name" value="PyrdxlP-dep_Trfase_major"/>
</dbReference>
<protein>
    <submittedName>
        <fullName evidence="3">Selenocysteine lyase/Cysteine desulfurase</fullName>
    </submittedName>
</protein>
<keyword evidence="3" id="KW-0456">Lyase</keyword>
<organism evidence="3 4">
    <name type="scientific">Albimonas donghaensis</name>
    <dbReference type="NCBI Taxonomy" id="356660"/>
    <lineage>
        <taxon>Bacteria</taxon>
        <taxon>Pseudomonadati</taxon>
        <taxon>Pseudomonadota</taxon>
        <taxon>Alphaproteobacteria</taxon>
        <taxon>Rhodobacterales</taxon>
        <taxon>Paracoccaceae</taxon>
        <taxon>Albimonas</taxon>
    </lineage>
</organism>
<feature type="domain" description="Aminotransferase class V" evidence="2">
    <location>
        <begin position="32"/>
        <end position="162"/>
    </location>
</feature>
<dbReference type="InterPro" id="IPR015424">
    <property type="entry name" value="PyrdxlP-dep_Trfase"/>
</dbReference>
<dbReference type="AlphaFoldDB" id="A0A1H2W218"/>
<dbReference type="STRING" id="356660.SAMN05444336_102241"/>
<keyword evidence="1" id="KW-0663">Pyridoxal phosphate</keyword>
<dbReference type="Proteomes" id="UP000199118">
    <property type="component" value="Unassembled WGS sequence"/>
</dbReference>
<dbReference type="PANTHER" id="PTHR43686:SF1">
    <property type="entry name" value="AMINOTRAN_5 DOMAIN-CONTAINING PROTEIN"/>
    <property type="match status" value="1"/>
</dbReference>